<dbReference type="PANTHER" id="PTHR30537:SF5">
    <property type="entry name" value="HTH-TYPE TRANSCRIPTIONAL ACTIVATOR TTDR-RELATED"/>
    <property type="match status" value="1"/>
</dbReference>
<keyword evidence="4" id="KW-0804">Transcription</keyword>
<dbReference type="OrthoDB" id="9786526at2"/>
<dbReference type="RefSeq" id="WP_073625749.1">
    <property type="nucleotide sequence ID" value="NZ_FRXO01000001.1"/>
</dbReference>
<comment type="similarity">
    <text evidence="1">Belongs to the LysR transcriptional regulatory family.</text>
</comment>
<dbReference type="GO" id="GO:0003700">
    <property type="term" value="F:DNA-binding transcription factor activity"/>
    <property type="evidence" value="ECO:0007669"/>
    <property type="project" value="InterPro"/>
</dbReference>
<dbReference type="PROSITE" id="PS50931">
    <property type="entry name" value="HTH_LYSR"/>
    <property type="match status" value="1"/>
</dbReference>
<dbReference type="Gene3D" id="3.40.190.290">
    <property type="match status" value="1"/>
</dbReference>
<dbReference type="Pfam" id="PF03466">
    <property type="entry name" value="LysR_substrate"/>
    <property type="match status" value="1"/>
</dbReference>
<dbReference type="PANTHER" id="PTHR30537">
    <property type="entry name" value="HTH-TYPE TRANSCRIPTIONAL REGULATOR"/>
    <property type="match status" value="1"/>
</dbReference>
<proteinExistence type="inferred from homology"/>
<dbReference type="STRING" id="1123029.SAMN02745172_00706"/>
<dbReference type="InterPro" id="IPR000847">
    <property type="entry name" value="LysR_HTH_N"/>
</dbReference>
<dbReference type="Proteomes" id="UP000186406">
    <property type="component" value="Unassembled WGS sequence"/>
</dbReference>
<evidence type="ECO:0000256" key="3">
    <source>
        <dbReference type="ARBA" id="ARBA00023125"/>
    </source>
</evidence>
<dbReference type="PRINTS" id="PR00039">
    <property type="entry name" value="HTHLYSR"/>
</dbReference>
<organism evidence="6 7">
    <name type="scientific">Pseudoxanthobacter soli DSM 19599</name>
    <dbReference type="NCBI Taxonomy" id="1123029"/>
    <lineage>
        <taxon>Bacteria</taxon>
        <taxon>Pseudomonadati</taxon>
        <taxon>Pseudomonadota</taxon>
        <taxon>Alphaproteobacteria</taxon>
        <taxon>Hyphomicrobiales</taxon>
        <taxon>Segnochrobactraceae</taxon>
        <taxon>Pseudoxanthobacter</taxon>
    </lineage>
</organism>
<dbReference type="SUPFAM" id="SSF46785">
    <property type="entry name" value="Winged helix' DNA-binding domain"/>
    <property type="match status" value="1"/>
</dbReference>
<dbReference type="CDD" id="cd08475">
    <property type="entry name" value="PBP2_CrgA_like_6"/>
    <property type="match status" value="1"/>
</dbReference>
<evidence type="ECO:0000256" key="1">
    <source>
        <dbReference type="ARBA" id="ARBA00009437"/>
    </source>
</evidence>
<keyword evidence="3 6" id="KW-0238">DNA-binding</keyword>
<dbReference type="FunFam" id="3.40.190.290:FF:000001">
    <property type="entry name" value="Transcriptional regulator, LysR family"/>
    <property type="match status" value="1"/>
</dbReference>
<evidence type="ECO:0000256" key="4">
    <source>
        <dbReference type="ARBA" id="ARBA00023163"/>
    </source>
</evidence>
<dbReference type="InterPro" id="IPR036388">
    <property type="entry name" value="WH-like_DNA-bd_sf"/>
</dbReference>
<reference evidence="6 7" key="1">
    <citation type="submission" date="2016-12" db="EMBL/GenBank/DDBJ databases">
        <authorList>
            <person name="Song W.-J."/>
            <person name="Kurnit D.M."/>
        </authorList>
    </citation>
    <scope>NUCLEOTIDE SEQUENCE [LARGE SCALE GENOMIC DNA]</scope>
    <source>
        <strain evidence="6 7">DSM 19599</strain>
    </source>
</reference>
<keyword evidence="2" id="KW-0805">Transcription regulation</keyword>
<sequence length="307" mass="33620">MISAEHLSGITAFVQAADAGGFTLAAERLGLSKSGIAKSVARLEDRLGVRLFNRTTRRFALTTEGQSFYDTCVRVLADLENAEAALNAHRLRPRGRLRVDLPVVFGRRWVLPVLLDVGALYPELSLEVSLTDRRIDPIDEGIDLVIRIGDLDDSSTLVARRLGVQQSVLCASPDYLDKHGSPTSLDDLSAHACIVFGRGGQSLPWWFLDGKGAPVAKPVSGRLSFNHSDAICDAALAGQGIALLSTWLIADHLRDGRLAQVLPAVPTRGFPIHALWPQTRQMSPKVRVVVDELVNRFLPEPPWDRDR</sequence>
<evidence type="ECO:0000313" key="6">
    <source>
        <dbReference type="EMBL" id="SHO61265.1"/>
    </source>
</evidence>
<dbReference type="InterPro" id="IPR058163">
    <property type="entry name" value="LysR-type_TF_proteobact-type"/>
</dbReference>
<dbReference type="AlphaFoldDB" id="A0A1M7Z8R7"/>
<accession>A0A1M7Z8R7</accession>
<keyword evidence="7" id="KW-1185">Reference proteome</keyword>
<protein>
    <submittedName>
        <fullName evidence="6">DNA-binding transcriptional regulator, LysR family</fullName>
    </submittedName>
</protein>
<dbReference type="GO" id="GO:0043565">
    <property type="term" value="F:sequence-specific DNA binding"/>
    <property type="evidence" value="ECO:0007669"/>
    <property type="project" value="TreeGrafter"/>
</dbReference>
<dbReference type="Pfam" id="PF00126">
    <property type="entry name" value="HTH_1"/>
    <property type="match status" value="1"/>
</dbReference>
<gene>
    <name evidence="6" type="ORF">SAMN02745172_00706</name>
</gene>
<feature type="domain" description="HTH lysR-type" evidence="5">
    <location>
        <begin position="12"/>
        <end position="62"/>
    </location>
</feature>
<dbReference type="Gene3D" id="1.10.10.10">
    <property type="entry name" value="Winged helix-like DNA-binding domain superfamily/Winged helix DNA-binding domain"/>
    <property type="match status" value="1"/>
</dbReference>
<dbReference type="SUPFAM" id="SSF53850">
    <property type="entry name" value="Periplasmic binding protein-like II"/>
    <property type="match status" value="1"/>
</dbReference>
<dbReference type="InterPro" id="IPR005119">
    <property type="entry name" value="LysR_subst-bd"/>
</dbReference>
<dbReference type="GO" id="GO:0006351">
    <property type="term" value="P:DNA-templated transcription"/>
    <property type="evidence" value="ECO:0007669"/>
    <property type="project" value="TreeGrafter"/>
</dbReference>
<evidence type="ECO:0000256" key="2">
    <source>
        <dbReference type="ARBA" id="ARBA00023015"/>
    </source>
</evidence>
<name>A0A1M7Z8R7_9HYPH</name>
<dbReference type="EMBL" id="FRXO01000001">
    <property type="protein sequence ID" value="SHO61265.1"/>
    <property type="molecule type" value="Genomic_DNA"/>
</dbReference>
<evidence type="ECO:0000259" key="5">
    <source>
        <dbReference type="PROSITE" id="PS50931"/>
    </source>
</evidence>
<dbReference type="FunFam" id="1.10.10.10:FF:000001">
    <property type="entry name" value="LysR family transcriptional regulator"/>
    <property type="match status" value="1"/>
</dbReference>
<dbReference type="InterPro" id="IPR036390">
    <property type="entry name" value="WH_DNA-bd_sf"/>
</dbReference>
<evidence type="ECO:0000313" key="7">
    <source>
        <dbReference type="Proteomes" id="UP000186406"/>
    </source>
</evidence>